<dbReference type="PATRIC" id="fig|1122985.7.peg.2499"/>
<proteinExistence type="predicted"/>
<accession>A0A069QNR8</accession>
<dbReference type="PROSITE" id="PS00018">
    <property type="entry name" value="EF_HAND_1"/>
    <property type="match status" value="1"/>
</dbReference>
<dbReference type="RefSeq" id="WP_009237087.1">
    <property type="nucleotide sequence ID" value="NZ_KB899211.1"/>
</dbReference>
<dbReference type="Proteomes" id="UP000027442">
    <property type="component" value="Unassembled WGS sequence"/>
</dbReference>
<keyword evidence="2" id="KW-1185">Reference proteome</keyword>
<sequence>MNVNWKKTVTIVVDALLAVYLVLAFTAFGEPDAKAALCQKVQIDIQDENTNGFITASDIRSRLDANQLYPLNKPMQAVQGRQIEEALKRSPFVKTVDCYKTQDGCVSISVTQRMPIVRIKAVNGDDYYLDDNNQVMPNSHYSADLIIATGHISKAFAQNYIAPLAKLFMANELWEKQVEQINVLPDRGVELVPRVGQHVVFIGYLPQAANTKERNEKIADYVNKKLTRLEKFYKYGLSQVGWNKYSYIDLEFDNQIICKKKKENKNNPE</sequence>
<dbReference type="HOGENOM" id="CLU_064655_0_0_10"/>
<evidence type="ECO:0008006" key="3">
    <source>
        <dbReference type="Google" id="ProtNLM"/>
    </source>
</evidence>
<dbReference type="EMBL" id="JNGW01000105">
    <property type="protein sequence ID" value="KDR51491.1"/>
    <property type="molecule type" value="Genomic_DNA"/>
</dbReference>
<name>A0A069QNR8_HOYLO</name>
<gene>
    <name evidence="1" type="ORF">HMPREF1991_02413</name>
</gene>
<dbReference type="AlphaFoldDB" id="A0A069QNR8"/>
<organism evidence="1 2">
    <name type="scientific">Hoylesella loescheii DSM 19665 = JCM 12249 = ATCC 15930</name>
    <dbReference type="NCBI Taxonomy" id="1122985"/>
    <lineage>
        <taxon>Bacteria</taxon>
        <taxon>Pseudomonadati</taxon>
        <taxon>Bacteroidota</taxon>
        <taxon>Bacteroidia</taxon>
        <taxon>Bacteroidales</taxon>
        <taxon>Prevotellaceae</taxon>
        <taxon>Hoylesella</taxon>
    </lineage>
</organism>
<protein>
    <recommendedName>
        <fullName evidence="3">Cell division protein FtsQ</fullName>
    </recommendedName>
</protein>
<dbReference type="InterPro" id="IPR018247">
    <property type="entry name" value="EF_Hand_1_Ca_BS"/>
</dbReference>
<comment type="caution">
    <text evidence="1">The sequence shown here is derived from an EMBL/GenBank/DDBJ whole genome shotgun (WGS) entry which is preliminary data.</text>
</comment>
<dbReference type="eggNOG" id="COG1589">
    <property type="taxonomic scope" value="Bacteria"/>
</dbReference>
<reference evidence="1 2" key="1">
    <citation type="submission" date="2013-08" db="EMBL/GenBank/DDBJ databases">
        <authorList>
            <person name="Weinstock G."/>
            <person name="Sodergren E."/>
            <person name="Wylie T."/>
            <person name="Fulton L."/>
            <person name="Fulton R."/>
            <person name="Fronick C."/>
            <person name="O'Laughlin M."/>
            <person name="Godfrey J."/>
            <person name="Miner T."/>
            <person name="Herter B."/>
            <person name="Appelbaum E."/>
            <person name="Cordes M."/>
            <person name="Lek S."/>
            <person name="Wollam A."/>
            <person name="Pepin K.H."/>
            <person name="Palsikar V.B."/>
            <person name="Mitreva M."/>
            <person name="Wilson R.K."/>
        </authorList>
    </citation>
    <scope>NUCLEOTIDE SEQUENCE [LARGE SCALE GENOMIC DNA]</scope>
    <source>
        <strain evidence="1 2">ATCC 15930</strain>
    </source>
</reference>
<evidence type="ECO:0000313" key="2">
    <source>
        <dbReference type="Proteomes" id="UP000027442"/>
    </source>
</evidence>
<evidence type="ECO:0000313" key="1">
    <source>
        <dbReference type="EMBL" id="KDR51491.1"/>
    </source>
</evidence>